<dbReference type="InterPro" id="IPR016195">
    <property type="entry name" value="Pol/histidinol_Pase-like"/>
</dbReference>
<evidence type="ECO:0000313" key="2">
    <source>
        <dbReference type="Proteomes" id="UP000711614"/>
    </source>
</evidence>
<keyword evidence="2" id="KW-1185">Reference proteome</keyword>
<comment type="caution">
    <text evidence="1">The sequence shown here is derived from an EMBL/GenBank/DDBJ whole genome shotgun (WGS) entry which is preliminary data.</text>
</comment>
<dbReference type="Pfam" id="PF12228">
    <property type="entry name" value="DUF3604"/>
    <property type="match status" value="1"/>
</dbReference>
<sequence>MPSEPPHVSDYHSAGFERLRGHWPEVQRLTEEVNVDGSFVSLLSFEWHSMTYGDHCVYYKSGTGPLEPAQAQSLEELREVLRGLGRAGLEAFVIPHHIGYRADRRGINWNTYDPELSPVVEMMSMHGCGESADAPRNYLHTMGPRDASSMADRGLELGNTFGFIGSTDHHSAHPGSHGHGRAMVWAQELTRDGIWDAIKNRRTYAVTGDRIMLATSIDGNPMGAQYSNPGTREIAVEVLGGDTVDYVEVMRNNEVIAKAGPQATDSFDFDGMLAVSVGWGEVGVRNEWDVRIEIRGGRIEAVEPRFHGYDIVEPSAQEPESFSFSRWDQQDARHVSFNTETHGNPNVATDATQQMALHVIGDRDTVLSVTFNGKETLRTIGELLRGPQTEYLGGFLTGAMLMHRAVPHSSRHVHLELNDAGTDAPRDQYYARVRQHNDQYAWASPTFVNN</sequence>
<evidence type="ECO:0008006" key="3">
    <source>
        <dbReference type="Google" id="ProtNLM"/>
    </source>
</evidence>
<gene>
    <name evidence="1" type="ORF">JOF48_003519</name>
</gene>
<dbReference type="Proteomes" id="UP000711614">
    <property type="component" value="Unassembled WGS sequence"/>
</dbReference>
<dbReference type="RefSeq" id="WP_209682978.1">
    <property type="nucleotide sequence ID" value="NZ_JAGIOI010000001.1"/>
</dbReference>
<name>A0ABS4Z1N9_9MICC</name>
<accession>A0ABS4Z1N9</accession>
<dbReference type="InterPro" id="IPR022028">
    <property type="entry name" value="DUF3604"/>
</dbReference>
<evidence type="ECO:0000313" key="1">
    <source>
        <dbReference type="EMBL" id="MBP2414720.1"/>
    </source>
</evidence>
<reference evidence="1 2" key="1">
    <citation type="submission" date="2021-03" db="EMBL/GenBank/DDBJ databases">
        <title>Sequencing the genomes of 1000 actinobacteria strains.</title>
        <authorList>
            <person name="Klenk H.-P."/>
        </authorList>
    </citation>
    <scope>NUCLEOTIDE SEQUENCE [LARGE SCALE GENOMIC DNA]</scope>
    <source>
        <strain evidence="1 2">DSM 16005</strain>
    </source>
</reference>
<proteinExistence type="predicted"/>
<dbReference type="SUPFAM" id="SSF89550">
    <property type="entry name" value="PHP domain-like"/>
    <property type="match status" value="1"/>
</dbReference>
<organism evidence="1 2">
    <name type="scientific">Arthrobacter stackebrandtii</name>
    <dbReference type="NCBI Taxonomy" id="272161"/>
    <lineage>
        <taxon>Bacteria</taxon>
        <taxon>Bacillati</taxon>
        <taxon>Actinomycetota</taxon>
        <taxon>Actinomycetes</taxon>
        <taxon>Micrococcales</taxon>
        <taxon>Micrococcaceae</taxon>
        <taxon>Arthrobacter</taxon>
    </lineage>
</organism>
<protein>
    <recommendedName>
        <fullName evidence="3">DUF3604 domain-containing protein</fullName>
    </recommendedName>
</protein>
<dbReference type="EMBL" id="JAGIOI010000001">
    <property type="protein sequence ID" value="MBP2414720.1"/>
    <property type="molecule type" value="Genomic_DNA"/>
</dbReference>
<dbReference type="Gene3D" id="3.20.20.140">
    <property type="entry name" value="Metal-dependent hydrolases"/>
    <property type="match status" value="1"/>
</dbReference>